<name>A0ABD2XU06_9GENT</name>
<dbReference type="AlphaFoldDB" id="A0ABD2XU06"/>
<protein>
    <submittedName>
        <fullName evidence="1">Uncharacterized protein</fullName>
    </submittedName>
</protein>
<sequence>MLQQKQNQFKKLEMRSIVASGGHSEYIPITSLDAASTRSLTLSNSLIRCQIRYSPPTIVELFRYSYLLQMVVNLHTYPFHEFASVDSFFGMLNFVNWCKEFGSLINMTSKNCGQI</sequence>
<organism evidence="1 2">
    <name type="scientific">Cinchona calisaya</name>
    <dbReference type="NCBI Taxonomy" id="153742"/>
    <lineage>
        <taxon>Eukaryota</taxon>
        <taxon>Viridiplantae</taxon>
        <taxon>Streptophyta</taxon>
        <taxon>Embryophyta</taxon>
        <taxon>Tracheophyta</taxon>
        <taxon>Spermatophyta</taxon>
        <taxon>Magnoliopsida</taxon>
        <taxon>eudicotyledons</taxon>
        <taxon>Gunneridae</taxon>
        <taxon>Pentapetalae</taxon>
        <taxon>asterids</taxon>
        <taxon>lamiids</taxon>
        <taxon>Gentianales</taxon>
        <taxon>Rubiaceae</taxon>
        <taxon>Cinchonoideae</taxon>
        <taxon>Cinchoneae</taxon>
        <taxon>Cinchona</taxon>
    </lineage>
</organism>
<comment type="caution">
    <text evidence="1">The sequence shown here is derived from an EMBL/GenBank/DDBJ whole genome shotgun (WGS) entry which is preliminary data.</text>
</comment>
<dbReference type="Proteomes" id="UP001630127">
    <property type="component" value="Unassembled WGS sequence"/>
</dbReference>
<keyword evidence="2" id="KW-1185">Reference proteome</keyword>
<reference evidence="1 2" key="1">
    <citation type="submission" date="2024-11" db="EMBL/GenBank/DDBJ databases">
        <title>A near-complete genome assembly of Cinchona calisaya.</title>
        <authorList>
            <person name="Lian D.C."/>
            <person name="Zhao X.W."/>
            <person name="Wei L."/>
        </authorList>
    </citation>
    <scope>NUCLEOTIDE SEQUENCE [LARGE SCALE GENOMIC DNA]</scope>
    <source>
        <tissue evidence="1">Nenye</tissue>
    </source>
</reference>
<gene>
    <name evidence="1" type="ORF">ACH5RR_040653</name>
</gene>
<evidence type="ECO:0000313" key="1">
    <source>
        <dbReference type="EMBL" id="KAL3497921.1"/>
    </source>
</evidence>
<proteinExistence type="predicted"/>
<dbReference type="EMBL" id="JBJUIK010000017">
    <property type="protein sequence ID" value="KAL3497921.1"/>
    <property type="molecule type" value="Genomic_DNA"/>
</dbReference>
<evidence type="ECO:0000313" key="2">
    <source>
        <dbReference type="Proteomes" id="UP001630127"/>
    </source>
</evidence>
<accession>A0ABD2XU06</accession>